<dbReference type="Pfam" id="PF01656">
    <property type="entry name" value="CbiA"/>
    <property type="match status" value="1"/>
</dbReference>
<dbReference type="EMBL" id="SSTM01000001">
    <property type="protein sequence ID" value="TJW12069.1"/>
    <property type="molecule type" value="Genomic_DNA"/>
</dbReference>
<dbReference type="SUPFAM" id="SSF52540">
    <property type="entry name" value="P-loop containing nucleoside triphosphate hydrolases"/>
    <property type="match status" value="1"/>
</dbReference>
<reference evidence="2 5" key="2">
    <citation type="submission" date="2020-08" db="EMBL/GenBank/DDBJ databases">
        <title>Sequencing the genomes of 1000 actinobacteria strains.</title>
        <authorList>
            <person name="Klenk H.-P."/>
        </authorList>
    </citation>
    <scope>NUCLEOTIDE SEQUENCE [LARGE SCALE GENOMIC DNA]</scope>
    <source>
        <strain evidence="2 5">DSM 22242</strain>
    </source>
</reference>
<name>A0A3N0AC07_9ACTN</name>
<keyword evidence="4" id="KW-1185">Reference proteome</keyword>
<dbReference type="Proteomes" id="UP000530850">
    <property type="component" value="Unassembled WGS sequence"/>
</dbReference>
<organism evidence="3 4">
    <name type="scientific">Parvibacter caecicola</name>
    <dbReference type="NCBI Taxonomy" id="747645"/>
    <lineage>
        <taxon>Bacteria</taxon>
        <taxon>Bacillati</taxon>
        <taxon>Actinomycetota</taxon>
        <taxon>Coriobacteriia</taxon>
        <taxon>Coriobacteriales</taxon>
        <taxon>Coriobacteriaceae</taxon>
        <taxon>Parvibacter</taxon>
    </lineage>
</organism>
<evidence type="ECO:0000313" key="4">
    <source>
        <dbReference type="Proteomes" id="UP000309454"/>
    </source>
</evidence>
<protein>
    <submittedName>
        <fullName evidence="3">ParA family protein</fullName>
    </submittedName>
</protein>
<evidence type="ECO:0000313" key="3">
    <source>
        <dbReference type="EMBL" id="TJW12069.1"/>
    </source>
</evidence>
<evidence type="ECO:0000313" key="2">
    <source>
        <dbReference type="EMBL" id="MBB3170730.1"/>
    </source>
</evidence>
<dbReference type="RefSeq" id="WP_123184450.1">
    <property type="nucleotide sequence ID" value="NZ_CANPEU010000001.1"/>
</dbReference>
<comment type="caution">
    <text evidence="3">The sequence shown here is derived from an EMBL/GenBank/DDBJ whole genome shotgun (WGS) entry which is preliminary data.</text>
</comment>
<gene>
    <name evidence="3" type="ORF">E5982_00205</name>
    <name evidence="2" type="ORF">FHR31_000510</name>
</gene>
<dbReference type="EMBL" id="JACHYA010000001">
    <property type="protein sequence ID" value="MBB3170730.1"/>
    <property type="molecule type" value="Genomic_DNA"/>
</dbReference>
<proteinExistence type="predicted"/>
<evidence type="ECO:0000259" key="1">
    <source>
        <dbReference type="Pfam" id="PF01656"/>
    </source>
</evidence>
<evidence type="ECO:0000313" key="5">
    <source>
        <dbReference type="Proteomes" id="UP000530850"/>
    </source>
</evidence>
<dbReference type="Proteomes" id="UP000309454">
    <property type="component" value="Unassembled WGS sequence"/>
</dbReference>
<dbReference type="Gene3D" id="3.40.50.300">
    <property type="entry name" value="P-loop containing nucleotide triphosphate hydrolases"/>
    <property type="match status" value="1"/>
</dbReference>
<dbReference type="AlphaFoldDB" id="A0A3N0AC07"/>
<accession>A0A3N0AC07</accession>
<feature type="domain" description="CobQ/CobB/MinD/ParA nucleotide binding" evidence="1">
    <location>
        <begin position="19"/>
        <end position="57"/>
    </location>
</feature>
<sequence length="240" mass="24850">MASPSAPGALAALLPAPVTVVAGHYGVGKTSFCLNLALQAARAGFRTVLADLDVVNPYFRATEYRAFLEEAGVEVVAPVFSERGSNLDVPSLNGAVVPAIQAAQAAPDRVRLIIDAGGDDAGATALGRFAPLIAAAPYQMLYVVNSRRLLTSSAPEAVGILREIEAKARLSATAVVSNAHLKEATDEDVVKQGLDMAAAVAREGGLPLLAYTVPPGLEMLPVAGEAQPFPLTVTVRAPWE</sequence>
<dbReference type="OrthoDB" id="9779501at2"/>
<dbReference type="InterPro" id="IPR027417">
    <property type="entry name" value="P-loop_NTPase"/>
</dbReference>
<reference evidence="3 4" key="1">
    <citation type="submission" date="2019-04" db="EMBL/GenBank/DDBJ databases">
        <title>Microbes associate with the intestines of laboratory mice.</title>
        <authorList>
            <person name="Navarre W."/>
            <person name="Wong E."/>
            <person name="Huang K.C."/>
            <person name="Tropini C."/>
            <person name="Ng K."/>
            <person name="Yu B."/>
        </authorList>
    </citation>
    <scope>NUCLEOTIDE SEQUENCE [LARGE SCALE GENOMIC DNA]</scope>
    <source>
        <strain evidence="3 4">NM48_B13</strain>
    </source>
</reference>
<dbReference type="GeneID" id="93355745"/>
<dbReference type="InterPro" id="IPR002586">
    <property type="entry name" value="CobQ/CobB/MinD/ParA_Nub-bd_dom"/>
</dbReference>